<feature type="repeat" description="Solcar" evidence="10">
    <location>
        <begin position="170"/>
        <end position="275"/>
    </location>
</feature>
<dbReference type="InterPro" id="IPR002067">
    <property type="entry name" value="MCP"/>
</dbReference>
<evidence type="ECO:0000256" key="10">
    <source>
        <dbReference type="PROSITE-ProRule" id="PRU00282"/>
    </source>
</evidence>
<dbReference type="GO" id="GO:0005743">
    <property type="term" value="C:mitochondrial inner membrane"/>
    <property type="evidence" value="ECO:0007669"/>
    <property type="project" value="UniProtKB-SubCell"/>
</dbReference>
<dbReference type="Gene3D" id="1.50.40.10">
    <property type="entry name" value="Mitochondrial carrier domain"/>
    <property type="match status" value="1"/>
</dbReference>
<keyword evidence="14" id="KW-1185">Reference proteome</keyword>
<evidence type="ECO:0000313" key="13">
    <source>
        <dbReference type="EMBL" id="WVN86016.1"/>
    </source>
</evidence>
<dbReference type="Pfam" id="PF00153">
    <property type="entry name" value="Mito_carr"/>
    <property type="match status" value="3"/>
</dbReference>
<dbReference type="RefSeq" id="XP_066066716.1">
    <property type="nucleotide sequence ID" value="XM_066210619.1"/>
</dbReference>
<organism evidence="13 14">
    <name type="scientific">Cryptococcus depauperatus CBS 7841</name>
    <dbReference type="NCBI Taxonomy" id="1295531"/>
    <lineage>
        <taxon>Eukaryota</taxon>
        <taxon>Fungi</taxon>
        <taxon>Dikarya</taxon>
        <taxon>Basidiomycota</taxon>
        <taxon>Agaricomycotina</taxon>
        <taxon>Tremellomycetes</taxon>
        <taxon>Tremellales</taxon>
        <taxon>Cryptococcaceae</taxon>
        <taxon>Cryptococcus</taxon>
    </lineage>
</organism>
<evidence type="ECO:0000256" key="12">
    <source>
        <dbReference type="SAM" id="Phobius"/>
    </source>
</evidence>
<dbReference type="PANTHER" id="PTHR24089">
    <property type="entry name" value="SOLUTE CARRIER FAMILY 25"/>
    <property type="match status" value="1"/>
</dbReference>
<evidence type="ECO:0000256" key="3">
    <source>
        <dbReference type="ARBA" id="ARBA00022448"/>
    </source>
</evidence>
<reference evidence="13" key="1">
    <citation type="submission" date="2016-06" db="EMBL/GenBank/DDBJ databases">
        <authorList>
            <person name="Cuomo C."/>
            <person name="Litvintseva A."/>
            <person name="Heitman J."/>
            <person name="Chen Y."/>
            <person name="Sun S."/>
            <person name="Springer D."/>
            <person name="Dromer F."/>
            <person name="Young S."/>
            <person name="Zeng Q."/>
            <person name="Chapman S."/>
            <person name="Gujja S."/>
            <person name="Saif S."/>
            <person name="Birren B."/>
        </authorList>
    </citation>
    <scope>NUCLEOTIDE SEQUENCE</scope>
    <source>
        <strain evidence="13">CBS 7841</strain>
    </source>
</reference>
<dbReference type="InterPro" id="IPR023395">
    <property type="entry name" value="MCP_dom_sf"/>
</dbReference>
<keyword evidence="8" id="KW-0496">Mitochondrion</keyword>
<dbReference type="Proteomes" id="UP000094043">
    <property type="component" value="Chromosome 1"/>
</dbReference>
<dbReference type="PRINTS" id="PR00926">
    <property type="entry name" value="MITOCARRIER"/>
</dbReference>
<name>A0AAJ8JPG6_9TREE</name>
<evidence type="ECO:0000256" key="11">
    <source>
        <dbReference type="RuleBase" id="RU000488"/>
    </source>
</evidence>
<dbReference type="AlphaFoldDB" id="A0AAJ8JPG6"/>
<evidence type="ECO:0008006" key="15">
    <source>
        <dbReference type="Google" id="ProtNLM"/>
    </source>
</evidence>
<dbReference type="PRINTS" id="PR00928">
    <property type="entry name" value="GRAVESDC"/>
</dbReference>
<proteinExistence type="inferred from homology"/>
<keyword evidence="6" id="KW-0999">Mitochondrion inner membrane</keyword>
<dbReference type="EMBL" id="CP143784">
    <property type="protein sequence ID" value="WVN86016.1"/>
    <property type="molecule type" value="Genomic_DNA"/>
</dbReference>
<dbReference type="PROSITE" id="PS50920">
    <property type="entry name" value="SOLCAR"/>
    <property type="match status" value="3"/>
</dbReference>
<dbReference type="SUPFAM" id="SSF103506">
    <property type="entry name" value="Mitochondrial carrier"/>
    <property type="match status" value="1"/>
</dbReference>
<evidence type="ECO:0000256" key="2">
    <source>
        <dbReference type="ARBA" id="ARBA00006375"/>
    </source>
</evidence>
<evidence type="ECO:0000256" key="8">
    <source>
        <dbReference type="ARBA" id="ARBA00023128"/>
    </source>
</evidence>
<evidence type="ECO:0000256" key="6">
    <source>
        <dbReference type="ARBA" id="ARBA00022792"/>
    </source>
</evidence>
<dbReference type="GeneID" id="91085388"/>
<feature type="repeat" description="Solcar" evidence="10">
    <location>
        <begin position="286"/>
        <end position="373"/>
    </location>
</feature>
<feature type="transmembrane region" description="Helical" evidence="12">
    <location>
        <begin position="250"/>
        <end position="272"/>
    </location>
</feature>
<keyword evidence="3 11" id="KW-0813">Transport</keyword>
<feature type="transmembrane region" description="Helical" evidence="12">
    <location>
        <begin position="345"/>
        <end position="370"/>
    </location>
</feature>
<comment type="subcellular location">
    <subcellularLocation>
        <location evidence="1">Mitochondrion inner membrane</location>
        <topology evidence="1">Multi-pass membrane protein</topology>
    </subcellularLocation>
</comment>
<sequence length="376" mass="42326">MSCPEPLRTFTKGKERAISMDNELSTPRGISASTALEDTTWPPARESERWTALQLWHRSRQRAKSDNKSWEYVLSSGIAGGIAGCVAKTSIAPLDRVKILFQTSNAEFRQYAGTPMGLLHATQLIYKTQGIRGLFQGHSVTLLRIFPYAGIKYMLYDWMERLLITNPEQRTPIRFFIAGAVSGVSSVLCTYPLELIRVRLAYQTKVSERTSIIQVIKSIYHESNIPMAKKQSQSISPFIRNLPLYPFYRGFSMTIIGMIPYAGVSFLTYGTLKTHLPQYFPYFVTHQTSRDLTCGAIAGAVSQTASYPFEIIRRRMQVGGIGGSQGVGWRDAVKTIFEGRGWRGFWVGLSIGYVKVVPMTSISFATWQLLKRLMDL</sequence>
<comment type="similarity">
    <text evidence="2 11">Belongs to the mitochondrial carrier (TC 2.A.29) family.</text>
</comment>
<evidence type="ECO:0000256" key="1">
    <source>
        <dbReference type="ARBA" id="ARBA00004448"/>
    </source>
</evidence>
<keyword evidence="4 10" id="KW-0812">Transmembrane</keyword>
<evidence type="ECO:0000256" key="7">
    <source>
        <dbReference type="ARBA" id="ARBA00022989"/>
    </source>
</evidence>
<evidence type="ECO:0000313" key="14">
    <source>
        <dbReference type="Proteomes" id="UP000094043"/>
    </source>
</evidence>
<reference evidence="13" key="3">
    <citation type="submission" date="2024-01" db="EMBL/GenBank/DDBJ databases">
        <authorList>
            <person name="Coelho M.A."/>
            <person name="David-Palma M."/>
            <person name="Shea T."/>
            <person name="Sun S."/>
            <person name="Cuomo C.A."/>
            <person name="Heitman J."/>
        </authorList>
    </citation>
    <scope>NUCLEOTIDE SEQUENCE</scope>
    <source>
        <strain evidence="13">CBS 7841</strain>
    </source>
</reference>
<dbReference type="InterPro" id="IPR002167">
    <property type="entry name" value="GDC-like"/>
</dbReference>
<evidence type="ECO:0000256" key="4">
    <source>
        <dbReference type="ARBA" id="ARBA00022692"/>
    </source>
</evidence>
<reference evidence="13" key="2">
    <citation type="journal article" date="2022" name="Elife">
        <title>Obligate sexual reproduction of a homothallic fungus closely related to the Cryptococcus pathogenic species complex.</title>
        <authorList>
            <person name="Passer A.R."/>
            <person name="Clancey S.A."/>
            <person name="Shea T."/>
            <person name="David-Palma M."/>
            <person name="Averette A.F."/>
            <person name="Boekhout T."/>
            <person name="Porcel B.M."/>
            <person name="Nowrousian M."/>
            <person name="Cuomo C.A."/>
            <person name="Sun S."/>
            <person name="Heitman J."/>
            <person name="Coelho M.A."/>
        </authorList>
    </citation>
    <scope>NUCLEOTIDE SEQUENCE</scope>
    <source>
        <strain evidence="13">CBS 7841</strain>
    </source>
</reference>
<feature type="repeat" description="Solcar" evidence="10">
    <location>
        <begin position="71"/>
        <end position="162"/>
    </location>
</feature>
<dbReference type="GO" id="GO:0055085">
    <property type="term" value="P:transmembrane transport"/>
    <property type="evidence" value="ECO:0007669"/>
    <property type="project" value="InterPro"/>
</dbReference>
<keyword evidence="7 12" id="KW-1133">Transmembrane helix</keyword>
<evidence type="ECO:0000256" key="5">
    <source>
        <dbReference type="ARBA" id="ARBA00022737"/>
    </source>
</evidence>
<protein>
    <recommendedName>
        <fullName evidence="15">Solute carrier family 25 (Mitochondrial carrier protein), member 16</fullName>
    </recommendedName>
</protein>
<keyword evidence="5" id="KW-0677">Repeat</keyword>
<gene>
    <name evidence="13" type="ORF">L203_101174</name>
</gene>
<keyword evidence="9 10" id="KW-0472">Membrane</keyword>
<dbReference type="KEGG" id="cdep:91085388"/>
<accession>A0AAJ8JPG6</accession>
<dbReference type="InterPro" id="IPR018108">
    <property type="entry name" value="MCP_transmembrane"/>
</dbReference>
<evidence type="ECO:0000256" key="9">
    <source>
        <dbReference type="ARBA" id="ARBA00023136"/>
    </source>
</evidence>